<dbReference type="GO" id="GO:0060271">
    <property type="term" value="P:cilium assembly"/>
    <property type="evidence" value="ECO:0007669"/>
    <property type="project" value="InterPro"/>
</dbReference>
<sequence>MATDPVDDINMQKLAELEAQYTIFVGSSHEDVSYAKTFWNSLALQPPIESRLVSADISQRLKVAKDPSIKTAPRPSVHHNGSIFETVSEQRVEDRQKYKDMAKRRDEIMVLLKKQREERIKREMLSRPFKPKPKCHQSNRHDPDTSSQDLQEDIQHVRSLQ</sequence>
<dbReference type="Pfam" id="PF17664">
    <property type="entry name" value="HOATZ-like"/>
    <property type="match status" value="1"/>
</dbReference>
<dbReference type="RefSeq" id="XP_031428652.1">
    <property type="nucleotide sequence ID" value="XM_031572792.1"/>
</dbReference>
<dbReference type="Proteomes" id="UP000515152">
    <property type="component" value="Chromosome 8"/>
</dbReference>
<evidence type="ECO:0000313" key="4">
    <source>
        <dbReference type="Proteomes" id="UP000515152"/>
    </source>
</evidence>
<evidence type="ECO:0000313" key="5">
    <source>
        <dbReference type="RefSeq" id="XP_031428652.1"/>
    </source>
</evidence>
<dbReference type="CTD" id="399949"/>
<gene>
    <name evidence="5" type="primary">hoatz</name>
</gene>
<protein>
    <recommendedName>
        <fullName evidence="2">Cilia- and flagella-associated protein HOATZ</fullName>
    </recommendedName>
</protein>
<proteinExistence type="inferred from homology"/>
<reference evidence="5" key="1">
    <citation type="submission" date="2025-08" db="UniProtKB">
        <authorList>
            <consortium name="RefSeq"/>
        </authorList>
    </citation>
    <scope>IDENTIFICATION</scope>
</reference>
<keyword evidence="5" id="KW-0969">Cilium</keyword>
<accession>A0A6P8FZN0</accession>
<feature type="region of interest" description="Disordered" evidence="3">
    <location>
        <begin position="66"/>
        <end position="100"/>
    </location>
</feature>
<dbReference type="KEGG" id="char:105895369"/>
<comment type="similarity">
    <text evidence="1">Belongs to the HOATZ family.</text>
</comment>
<name>A0A6P8FZN0_CLUHA</name>
<dbReference type="GeneID" id="105895369"/>
<evidence type="ECO:0000256" key="2">
    <source>
        <dbReference type="ARBA" id="ARBA00023657"/>
    </source>
</evidence>
<evidence type="ECO:0000256" key="3">
    <source>
        <dbReference type="SAM" id="MobiDB-lite"/>
    </source>
</evidence>
<dbReference type="PANTHER" id="PTHR47231:SF1">
    <property type="entry name" value="CILIA- AND FLAGELLA-ASSOCIATED PROTEIN HOATZ"/>
    <property type="match status" value="1"/>
</dbReference>
<evidence type="ECO:0000256" key="1">
    <source>
        <dbReference type="ARBA" id="ARBA00023451"/>
    </source>
</evidence>
<dbReference type="OrthoDB" id="10004365at2759"/>
<dbReference type="InterPro" id="IPR040681">
    <property type="entry name" value="HOATZ-like"/>
</dbReference>
<dbReference type="PANTHER" id="PTHR47231">
    <property type="entry name" value="UPF0722 PROTEIN C11ORF88"/>
    <property type="match status" value="1"/>
</dbReference>
<keyword evidence="4" id="KW-1185">Reference proteome</keyword>
<keyword evidence="5" id="KW-0282">Flagellum</keyword>
<feature type="compositionally biased region" description="Basic and acidic residues" evidence="3">
    <location>
        <begin position="88"/>
        <end position="100"/>
    </location>
</feature>
<organism evidence="4 5">
    <name type="scientific">Clupea harengus</name>
    <name type="common">Atlantic herring</name>
    <dbReference type="NCBI Taxonomy" id="7950"/>
    <lineage>
        <taxon>Eukaryota</taxon>
        <taxon>Metazoa</taxon>
        <taxon>Chordata</taxon>
        <taxon>Craniata</taxon>
        <taxon>Vertebrata</taxon>
        <taxon>Euteleostomi</taxon>
        <taxon>Actinopterygii</taxon>
        <taxon>Neopterygii</taxon>
        <taxon>Teleostei</taxon>
        <taxon>Clupei</taxon>
        <taxon>Clupeiformes</taxon>
        <taxon>Clupeoidei</taxon>
        <taxon>Clupeidae</taxon>
        <taxon>Clupea</taxon>
    </lineage>
</organism>
<dbReference type="AlphaFoldDB" id="A0A6P8FZN0"/>
<feature type="region of interest" description="Disordered" evidence="3">
    <location>
        <begin position="121"/>
        <end position="161"/>
    </location>
</feature>
<feature type="compositionally biased region" description="Basic residues" evidence="3">
    <location>
        <begin position="129"/>
        <end position="138"/>
    </location>
</feature>
<keyword evidence="5" id="KW-0966">Cell projection</keyword>